<gene>
    <name evidence="2" type="ORF">SAMN06265338_103195</name>
</gene>
<proteinExistence type="predicted"/>
<dbReference type="InterPro" id="IPR039418">
    <property type="entry name" value="LexA-like"/>
</dbReference>
<reference evidence="3" key="1">
    <citation type="submission" date="2017-06" db="EMBL/GenBank/DDBJ databases">
        <authorList>
            <person name="Varghese N."/>
            <person name="Submissions S."/>
        </authorList>
    </citation>
    <scope>NUCLEOTIDE SEQUENCE [LARGE SCALE GENOMIC DNA]</scope>
    <source>
        <strain evidence="3">DSM 137</strain>
    </source>
</reference>
<feature type="domain" description="Peptidase S24/S26A/S26B/S26C" evidence="1">
    <location>
        <begin position="122"/>
        <end position="201"/>
    </location>
</feature>
<accession>A0A212RAM4</accession>
<dbReference type="Pfam" id="PF00717">
    <property type="entry name" value="Peptidase_S24"/>
    <property type="match status" value="1"/>
</dbReference>
<dbReference type="OrthoDB" id="8421668at2"/>
<dbReference type="Gene3D" id="2.10.109.10">
    <property type="entry name" value="Umud Fragment, subunit A"/>
    <property type="match status" value="1"/>
</dbReference>
<evidence type="ECO:0000313" key="3">
    <source>
        <dbReference type="Proteomes" id="UP000198418"/>
    </source>
</evidence>
<dbReference type="RefSeq" id="WP_158255182.1">
    <property type="nucleotide sequence ID" value="NZ_FYDG01000003.1"/>
</dbReference>
<dbReference type="AlphaFoldDB" id="A0A212RAM4"/>
<evidence type="ECO:0000259" key="1">
    <source>
        <dbReference type="Pfam" id="PF00717"/>
    </source>
</evidence>
<organism evidence="2 3">
    <name type="scientific">Rhodoblastus acidophilus</name>
    <name type="common">Rhodopseudomonas acidophila</name>
    <dbReference type="NCBI Taxonomy" id="1074"/>
    <lineage>
        <taxon>Bacteria</taxon>
        <taxon>Pseudomonadati</taxon>
        <taxon>Pseudomonadota</taxon>
        <taxon>Alphaproteobacteria</taxon>
        <taxon>Hyphomicrobiales</taxon>
        <taxon>Rhodoblastaceae</taxon>
        <taxon>Rhodoblastus</taxon>
    </lineage>
</organism>
<dbReference type="EMBL" id="FYDG01000003">
    <property type="protein sequence ID" value="SNB69299.1"/>
    <property type="molecule type" value="Genomic_DNA"/>
</dbReference>
<dbReference type="InterPro" id="IPR015927">
    <property type="entry name" value="Peptidase_S24_S26A/B/C"/>
</dbReference>
<keyword evidence="3" id="KW-1185">Reference proteome</keyword>
<name>A0A212RAM4_RHOAC</name>
<dbReference type="CDD" id="cd06529">
    <property type="entry name" value="S24_LexA-like"/>
    <property type="match status" value="1"/>
</dbReference>
<dbReference type="Proteomes" id="UP000198418">
    <property type="component" value="Unassembled WGS sequence"/>
</dbReference>
<protein>
    <submittedName>
        <fullName evidence="2">Peptidase S24-like</fullName>
    </submittedName>
</protein>
<sequence length="210" mass="22991">MAGRPPKSDTKEAIREAQREWLLKVLAETKKTPSQLAKDSGVSDTTLTRFLNNPSYSGTLTPITVERISEHVGIPGPGYSTSKLQIAAWKPRDEAERVPWDNCKSPTLAALIGGRDAPEVWTIQTDHLALAGIRQGDMVVIDKDVQARDGDIVCAQIENGNGPRTVFRMFQMPNLVGASFDPQAIRPEPVDGLRVRVIGVVTDLLRQRAA</sequence>
<dbReference type="SUPFAM" id="SSF51306">
    <property type="entry name" value="LexA/Signal peptidase"/>
    <property type="match status" value="1"/>
</dbReference>
<dbReference type="InterPro" id="IPR036286">
    <property type="entry name" value="LexA/Signal_pep-like_sf"/>
</dbReference>
<evidence type="ECO:0000313" key="2">
    <source>
        <dbReference type="EMBL" id="SNB69299.1"/>
    </source>
</evidence>